<accession>A0ABT3NXF5</accession>
<dbReference type="InterPro" id="IPR000794">
    <property type="entry name" value="Beta-ketoacyl_synthase"/>
</dbReference>
<dbReference type="SMART" id="SM00825">
    <property type="entry name" value="PKS_KS"/>
    <property type="match status" value="1"/>
</dbReference>
<evidence type="ECO:0000313" key="6">
    <source>
        <dbReference type="Proteomes" id="UP001526430"/>
    </source>
</evidence>
<feature type="domain" description="Ketosynthase family 3 (KS3)" evidence="4">
    <location>
        <begin position="1"/>
        <end position="400"/>
    </location>
</feature>
<dbReference type="InterPro" id="IPR014031">
    <property type="entry name" value="Ketoacyl_synth_C"/>
</dbReference>
<dbReference type="PROSITE" id="PS00606">
    <property type="entry name" value="KS3_1"/>
    <property type="match status" value="1"/>
</dbReference>
<proteinExistence type="inferred from homology"/>
<keyword evidence="5" id="KW-0012">Acyltransferase</keyword>
<dbReference type="InterPro" id="IPR014030">
    <property type="entry name" value="Ketoacyl_synth_N"/>
</dbReference>
<comment type="similarity">
    <text evidence="1 3">Belongs to the thiolase-like superfamily. Beta-ketoacyl-ACP synthases family.</text>
</comment>
<comment type="caution">
    <text evidence="5">The sequence shown here is derived from an EMBL/GenBank/DDBJ whole genome shotgun (WGS) entry which is preliminary data.</text>
</comment>
<dbReference type="PROSITE" id="PS52004">
    <property type="entry name" value="KS3_2"/>
    <property type="match status" value="1"/>
</dbReference>
<evidence type="ECO:0000256" key="1">
    <source>
        <dbReference type="ARBA" id="ARBA00008467"/>
    </source>
</evidence>
<protein>
    <submittedName>
        <fullName evidence="5">Beta-ketoacyl-ACP synthase</fullName>
        <ecNumber evidence="5">2.3.1.179</ecNumber>
    </submittedName>
</protein>
<dbReference type="PANTHER" id="PTHR11712:SF320">
    <property type="entry name" value="BETA-KETOACYL SYNTHASE"/>
    <property type="match status" value="1"/>
</dbReference>
<evidence type="ECO:0000313" key="5">
    <source>
        <dbReference type="EMBL" id="MCW8086853.1"/>
    </source>
</evidence>
<dbReference type="Proteomes" id="UP001526430">
    <property type="component" value="Unassembled WGS sequence"/>
</dbReference>
<dbReference type="Gene3D" id="3.40.47.10">
    <property type="match status" value="1"/>
</dbReference>
<dbReference type="PANTHER" id="PTHR11712">
    <property type="entry name" value="POLYKETIDE SYNTHASE-RELATED"/>
    <property type="match status" value="1"/>
</dbReference>
<dbReference type="Pfam" id="PF02801">
    <property type="entry name" value="Ketoacyl-synt_C"/>
    <property type="match status" value="1"/>
</dbReference>
<keyword evidence="6" id="KW-1185">Reference proteome</keyword>
<dbReference type="EC" id="2.3.1.179" evidence="5"/>
<dbReference type="InterPro" id="IPR016039">
    <property type="entry name" value="Thiolase-like"/>
</dbReference>
<dbReference type="Pfam" id="PF00109">
    <property type="entry name" value="ketoacyl-synt"/>
    <property type="match status" value="1"/>
</dbReference>
<dbReference type="InterPro" id="IPR020841">
    <property type="entry name" value="PKS_Beta-ketoAc_synthase_dom"/>
</dbReference>
<name>A0ABT3NXF5_9PROT</name>
<dbReference type="EMBL" id="JAPFQI010000011">
    <property type="protein sequence ID" value="MCW8086853.1"/>
    <property type="molecule type" value="Genomic_DNA"/>
</dbReference>
<dbReference type="CDD" id="cd00834">
    <property type="entry name" value="KAS_I_II"/>
    <property type="match status" value="1"/>
</dbReference>
<evidence type="ECO:0000259" key="4">
    <source>
        <dbReference type="PROSITE" id="PS52004"/>
    </source>
</evidence>
<evidence type="ECO:0000256" key="3">
    <source>
        <dbReference type="RuleBase" id="RU003694"/>
    </source>
</evidence>
<dbReference type="GO" id="GO:0004315">
    <property type="term" value="F:3-oxoacyl-[acyl-carrier-protein] synthase activity"/>
    <property type="evidence" value="ECO:0007669"/>
    <property type="project" value="UniProtKB-EC"/>
</dbReference>
<gene>
    <name evidence="5" type="ORF">OF850_14545</name>
</gene>
<dbReference type="NCBIfam" id="NF006618">
    <property type="entry name" value="PRK09185.1"/>
    <property type="match status" value="1"/>
</dbReference>
<dbReference type="InterPro" id="IPR018201">
    <property type="entry name" value="Ketoacyl_synth_AS"/>
</dbReference>
<reference evidence="5 6" key="1">
    <citation type="submission" date="2022-10" db="EMBL/GenBank/DDBJ databases">
        <title>Roseococcus glaciei nov., sp. nov., isolated from glacier.</title>
        <authorList>
            <person name="Liu Q."/>
            <person name="Xin Y.-H."/>
        </authorList>
    </citation>
    <scope>NUCLEOTIDE SEQUENCE [LARGE SCALE GENOMIC DNA]</scope>
    <source>
        <strain evidence="5 6">MDT2-1-1</strain>
    </source>
</reference>
<dbReference type="RefSeq" id="WP_301590979.1">
    <property type="nucleotide sequence ID" value="NZ_JAPFQI010000011.1"/>
</dbReference>
<organism evidence="5 6">
    <name type="scientific">Sabulicella glaciei</name>
    <dbReference type="NCBI Taxonomy" id="2984948"/>
    <lineage>
        <taxon>Bacteria</taxon>
        <taxon>Pseudomonadati</taxon>
        <taxon>Pseudomonadota</taxon>
        <taxon>Alphaproteobacteria</taxon>
        <taxon>Acetobacterales</taxon>
        <taxon>Acetobacteraceae</taxon>
        <taxon>Sabulicella</taxon>
    </lineage>
</organism>
<keyword evidence="2 3" id="KW-0808">Transferase</keyword>
<evidence type="ECO:0000256" key="2">
    <source>
        <dbReference type="ARBA" id="ARBA00022679"/>
    </source>
</evidence>
<sequence>MSGRASPWPLAISARTVVTALGAGVEPLRAALRDRISGLAPARFPSAPDGIWTGEVPGLEEAAPPPGLAGFDCRNNRLAELALRADGFAEAVRAAVARHGAHRVAVVVGTSTAGIEETEQAYRRRPEGQAELPADFDYRRTHDLQALPQYLQARLGLSGPALVISTACTSGARAIMEAATLIAAGVADAVVAGGVDSLCRLTLQGFNALELLSRGPTRPCAGDRDGITIGEAAGLLLLERPADAPPGATLLLGAGASSDGHHMSSPHPEGLGAVSAMRAALDSAGIAPEEIGYVNLHGTGTRANDAMEDRAVHHLFGAAVPCSSTKGWTGHTLGASGAIEAVIGALCVEEGLVPGCLRVDQPDPEFRSAIATANRATPLQRVLSNSFGFGGSNCSLVIGRA</sequence>
<dbReference type="SUPFAM" id="SSF53901">
    <property type="entry name" value="Thiolase-like"/>
    <property type="match status" value="2"/>
</dbReference>